<dbReference type="EC" id="3.1.3.2" evidence="6"/>
<name>A0A0C2JJ49_THEKT</name>
<feature type="signal peptide" evidence="6">
    <location>
        <begin position="1"/>
        <end position="18"/>
    </location>
</feature>
<dbReference type="GO" id="GO:0005576">
    <property type="term" value="C:extracellular region"/>
    <property type="evidence" value="ECO:0007669"/>
    <property type="project" value="UniProtKB-SubCell"/>
</dbReference>
<feature type="chain" id="PRO_5005110956" description="Purple acid phosphatase" evidence="6">
    <location>
        <begin position="19"/>
        <end position="574"/>
    </location>
</feature>
<dbReference type="InterPro" id="IPR029052">
    <property type="entry name" value="Metallo-depent_PP-like"/>
</dbReference>
<keyword evidence="3" id="KW-0964">Secreted</keyword>
<gene>
    <name evidence="10" type="ORF">RF11_11057</name>
</gene>
<dbReference type="PANTHER" id="PTHR45778">
    <property type="entry name" value="PURPLE ACID PHOSPHATASE-RELATED"/>
    <property type="match status" value="1"/>
</dbReference>
<dbReference type="InterPro" id="IPR008963">
    <property type="entry name" value="Purple_acid_Pase-like_N"/>
</dbReference>
<dbReference type="CDD" id="cd00839">
    <property type="entry name" value="MPP_PAPs"/>
    <property type="match status" value="1"/>
</dbReference>
<keyword evidence="11" id="KW-1185">Reference proteome</keyword>
<dbReference type="InterPro" id="IPR004843">
    <property type="entry name" value="Calcineurin-like_PHP"/>
</dbReference>
<evidence type="ECO:0000256" key="3">
    <source>
        <dbReference type="ARBA" id="ARBA00022525"/>
    </source>
</evidence>
<dbReference type="Pfam" id="PF00149">
    <property type="entry name" value="Metallophos"/>
    <property type="match status" value="1"/>
</dbReference>
<dbReference type="Pfam" id="PF16656">
    <property type="entry name" value="Pur_ac_phosph_N"/>
    <property type="match status" value="1"/>
</dbReference>
<dbReference type="GO" id="GO:0046872">
    <property type="term" value="F:metal ion binding"/>
    <property type="evidence" value="ECO:0007669"/>
    <property type="project" value="InterPro"/>
</dbReference>
<dbReference type="SUPFAM" id="SSF56300">
    <property type="entry name" value="Metallo-dependent phosphatases"/>
    <property type="match status" value="1"/>
</dbReference>
<evidence type="ECO:0000259" key="7">
    <source>
        <dbReference type="Pfam" id="PF00149"/>
    </source>
</evidence>
<keyword evidence="6" id="KW-0378">Hydrolase</keyword>
<dbReference type="OMA" id="VWDHFFN"/>
<dbReference type="Pfam" id="PF14008">
    <property type="entry name" value="Metallophos_C"/>
    <property type="match status" value="1"/>
</dbReference>
<dbReference type="InterPro" id="IPR025733">
    <property type="entry name" value="PAPs_C"/>
</dbReference>
<evidence type="ECO:0000256" key="1">
    <source>
        <dbReference type="ARBA" id="ARBA00004613"/>
    </source>
</evidence>
<organism evidence="10 11">
    <name type="scientific">Thelohanellus kitauei</name>
    <name type="common">Myxosporean</name>
    <dbReference type="NCBI Taxonomy" id="669202"/>
    <lineage>
        <taxon>Eukaryota</taxon>
        <taxon>Metazoa</taxon>
        <taxon>Cnidaria</taxon>
        <taxon>Myxozoa</taxon>
        <taxon>Myxosporea</taxon>
        <taxon>Bivalvulida</taxon>
        <taxon>Platysporina</taxon>
        <taxon>Myxobolidae</taxon>
        <taxon>Thelohanellus</taxon>
    </lineage>
</organism>
<protein>
    <recommendedName>
        <fullName evidence="6">Purple acid phosphatase</fullName>
        <ecNumber evidence="6">3.1.3.2</ecNumber>
    </recommendedName>
</protein>
<dbReference type="SUPFAM" id="SSF49363">
    <property type="entry name" value="Purple acid phosphatase, N-terminal domain"/>
    <property type="match status" value="1"/>
</dbReference>
<evidence type="ECO:0000256" key="6">
    <source>
        <dbReference type="RuleBase" id="RU361203"/>
    </source>
</evidence>
<evidence type="ECO:0000256" key="4">
    <source>
        <dbReference type="ARBA" id="ARBA00022729"/>
    </source>
</evidence>
<proteinExistence type="inferred from homology"/>
<keyword evidence="4 6" id="KW-0732">Signal</keyword>
<reference evidence="10 11" key="1">
    <citation type="journal article" date="2014" name="Genome Biol. Evol.">
        <title>The genome of the myxosporean Thelohanellus kitauei shows adaptations to nutrient acquisition within its fish host.</title>
        <authorList>
            <person name="Yang Y."/>
            <person name="Xiong J."/>
            <person name="Zhou Z."/>
            <person name="Huo F."/>
            <person name="Miao W."/>
            <person name="Ran C."/>
            <person name="Liu Y."/>
            <person name="Zhang J."/>
            <person name="Feng J."/>
            <person name="Wang M."/>
            <person name="Wang M."/>
            <person name="Wang L."/>
            <person name="Yao B."/>
        </authorList>
    </citation>
    <scope>NUCLEOTIDE SEQUENCE [LARGE SCALE GENOMIC DNA]</scope>
    <source>
        <strain evidence="10">Wuqing</strain>
    </source>
</reference>
<feature type="domain" description="Calcineurin-like phosphoesterase" evidence="7">
    <location>
        <begin position="259"/>
        <end position="476"/>
    </location>
</feature>
<keyword evidence="5" id="KW-0325">Glycoprotein</keyword>
<feature type="domain" description="Purple acid phosphatase N-terminal" evidence="9">
    <location>
        <begin position="144"/>
        <end position="242"/>
    </location>
</feature>
<comment type="caution">
    <text evidence="10">The sequence shown here is derived from an EMBL/GenBank/DDBJ whole genome shotgun (WGS) entry which is preliminary data.</text>
</comment>
<accession>A0A0C2JJ49</accession>
<comment type="similarity">
    <text evidence="6">Belongs to the metallophosphoesterase superfamily. Purple acid phosphatase family.</text>
</comment>
<evidence type="ECO:0000256" key="5">
    <source>
        <dbReference type="ARBA" id="ARBA00023180"/>
    </source>
</evidence>
<dbReference type="GO" id="GO:0003993">
    <property type="term" value="F:acid phosphatase activity"/>
    <property type="evidence" value="ECO:0007669"/>
    <property type="project" value="UniProtKB-EC"/>
</dbReference>
<dbReference type="EMBL" id="JWZT01002428">
    <property type="protein sequence ID" value="KII69413.1"/>
    <property type="molecule type" value="Genomic_DNA"/>
</dbReference>
<evidence type="ECO:0000313" key="11">
    <source>
        <dbReference type="Proteomes" id="UP000031668"/>
    </source>
</evidence>
<evidence type="ECO:0000256" key="2">
    <source>
        <dbReference type="ARBA" id="ARBA00011738"/>
    </source>
</evidence>
<comment type="catalytic activity">
    <reaction evidence="6">
        <text>a phosphate monoester + H2O = an alcohol + phosphate</text>
        <dbReference type="Rhea" id="RHEA:15017"/>
        <dbReference type="ChEBI" id="CHEBI:15377"/>
        <dbReference type="ChEBI" id="CHEBI:30879"/>
        <dbReference type="ChEBI" id="CHEBI:43474"/>
        <dbReference type="ChEBI" id="CHEBI:67140"/>
        <dbReference type="EC" id="3.1.3.2"/>
    </reaction>
</comment>
<dbReference type="Proteomes" id="UP000031668">
    <property type="component" value="Unassembled WGS sequence"/>
</dbReference>
<evidence type="ECO:0000259" key="8">
    <source>
        <dbReference type="Pfam" id="PF14008"/>
    </source>
</evidence>
<evidence type="ECO:0000313" key="10">
    <source>
        <dbReference type="EMBL" id="KII69413.1"/>
    </source>
</evidence>
<dbReference type="PANTHER" id="PTHR45778:SF7">
    <property type="entry name" value="PURPLE ACID PHOSPHATASE"/>
    <property type="match status" value="1"/>
</dbReference>
<comment type="subunit">
    <text evidence="2">Homodimer.</text>
</comment>
<dbReference type="InterPro" id="IPR041792">
    <property type="entry name" value="MPP_PAP"/>
</dbReference>
<dbReference type="Gene3D" id="3.60.21.10">
    <property type="match status" value="1"/>
</dbReference>
<feature type="domain" description="Purple acid phosphatase C-terminal" evidence="8">
    <location>
        <begin position="505"/>
        <end position="564"/>
    </location>
</feature>
<dbReference type="AlphaFoldDB" id="A0A0C2JJ49"/>
<dbReference type="OrthoDB" id="45007at2759"/>
<dbReference type="InterPro" id="IPR015914">
    <property type="entry name" value="PAPs_N"/>
</dbReference>
<comment type="subcellular location">
    <subcellularLocation>
        <location evidence="1">Secreted</location>
    </subcellularLocation>
</comment>
<dbReference type="Gene3D" id="2.60.40.380">
    <property type="entry name" value="Purple acid phosphatase-like, N-terminal"/>
    <property type="match status" value="1"/>
</dbReference>
<sequence length="574" mass="65932">MALSRFVAFFSILRVIYAIGNTSEMYMDIDDPPVPILVVEYPDDLQNGGFVKVRWSGIPKPSLTDQIGLYCPIELENSRILRRYKHFNYPEIGNANGELTIRIFYPRASCQFRYLKQKKEGHKIKLKVIAKSNEVKFNMNKETPTQIHIALTGNPDQLRVSWVSGSNLEPCVWYGKSFERLDNKKCGTSETYQAKDMCEPIATTRGFIDPGFMHSVVLTDLDNDQLYYYAVGSSEFLSPLFRTKSSLKSEPGNSREIAVAVVGDVDVTPFPAAYGTISNMMKYMENSLLDIALHVGDISYAMGMGYTWEEFGYLIQPVASEIPYMMTIGNHEHNHLHHHERDPSKDGPLFRPVLKTYVHDSGGECGIPMYYRYKMPENGNSLFWYSYDYGLVHFVSISSENNFTEGSNQYRWLEQDLAKVNRALKPWVIVSIHRSLYISAPPQHYDEATDVLRQHLEKLLIKYNVNFVLSGHYHSYERTCPVNKFFFILTSGECVKGPLTRNDWGIVHLTVGTGGRELDQPLSTYNSWCMARLFVYGVGYLKIKNEHEASWKFIGNENNIVLDEMFYYFDLSYP</sequence>
<evidence type="ECO:0000259" key="9">
    <source>
        <dbReference type="Pfam" id="PF16656"/>
    </source>
</evidence>